<feature type="region of interest" description="Disordered" evidence="1">
    <location>
        <begin position="1"/>
        <end position="25"/>
    </location>
</feature>
<organism evidence="2 3">
    <name type="scientific">Lithospermum erythrorhizon</name>
    <name type="common">Purple gromwell</name>
    <name type="synonym">Lithospermum officinale var. erythrorhizon</name>
    <dbReference type="NCBI Taxonomy" id="34254"/>
    <lineage>
        <taxon>Eukaryota</taxon>
        <taxon>Viridiplantae</taxon>
        <taxon>Streptophyta</taxon>
        <taxon>Embryophyta</taxon>
        <taxon>Tracheophyta</taxon>
        <taxon>Spermatophyta</taxon>
        <taxon>Magnoliopsida</taxon>
        <taxon>eudicotyledons</taxon>
        <taxon>Gunneridae</taxon>
        <taxon>Pentapetalae</taxon>
        <taxon>asterids</taxon>
        <taxon>lamiids</taxon>
        <taxon>Boraginales</taxon>
        <taxon>Boraginaceae</taxon>
        <taxon>Boraginoideae</taxon>
        <taxon>Lithospermeae</taxon>
        <taxon>Lithospermum</taxon>
    </lineage>
</organism>
<evidence type="ECO:0000313" key="3">
    <source>
        <dbReference type="Proteomes" id="UP001454036"/>
    </source>
</evidence>
<sequence length="198" mass="22016">MDFDSNYGSSEFRQQFQHGQTNPRGSLLRFRSAPGSLFANFTDGLQKTSANVESYGFFPSRINLNTTKCENNDDDSYKESDFVAQSGTKVEDEGRGVLVGYAMNSQLPPQYPRQVAATQVGSIDAGYRVETSMGLPTTNLLRQNSSPAGMFFLVNINMHHYHTSKRLRGRIVCSFTATYLKALGGHTLNRLGFDNMQS</sequence>
<evidence type="ECO:0000256" key="1">
    <source>
        <dbReference type="SAM" id="MobiDB-lite"/>
    </source>
</evidence>
<feature type="compositionally biased region" description="Polar residues" evidence="1">
    <location>
        <begin position="1"/>
        <end position="24"/>
    </location>
</feature>
<reference evidence="2 3" key="1">
    <citation type="submission" date="2024-01" db="EMBL/GenBank/DDBJ databases">
        <title>The complete chloroplast genome sequence of Lithospermum erythrorhizon: insights into the phylogenetic relationship among Boraginaceae species and the maternal lineages of purple gromwells.</title>
        <authorList>
            <person name="Okada T."/>
            <person name="Watanabe K."/>
        </authorList>
    </citation>
    <scope>NUCLEOTIDE SEQUENCE [LARGE SCALE GENOMIC DNA]</scope>
</reference>
<proteinExistence type="predicted"/>
<keyword evidence="3" id="KW-1185">Reference proteome</keyword>
<evidence type="ECO:0000313" key="2">
    <source>
        <dbReference type="EMBL" id="GAA0185567.1"/>
    </source>
</evidence>
<dbReference type="EMBL" id="BAABME010012828">
    <property type="protein sequence ID" value="GAA0185567.1"/>
    <property type="molecule type" value="Genomic_DNA"/>
</dbReference>
<dbReference type="AlphaFoldDB" id="A0AAV3RZ28"/>
<comment type="caution">
    <text evidence="2">The sequence shown here is derived from an EMBL/GenBank/DDBJ whole genome shotgun (WGS) entry which is preliminary data.</text>
</comment>
<protein>
    <submittedName>
        <fullName evidence="2">Uncharacterized protein</fullName>
    </submittedName>
</protein>
<name>A0AAV3RZ28_LITER</name>
<accession>A0AAV3RZ28</accession>
<gene>
    <name evidence="2" type="ORF">LIER_32855</name>
</gene>
<dbReference type="Proteomes" id="UP001454036">
    <property type="component" value="Unassembled WGS sequence"/>
</dbReference>